<proteinExistence type="predicted"/>
<dbReference type="Proteomes" id="UP000629025">
    <property type="component" value="Unassembled WGS sequence"/>
</dbReference>
<evidence type="ECO:0000313" key="3">
    <source>
        <dbReference type="Proteomes" id="UP000629025"/>
    </source>
</evidence>
<dbReference type="SUPFAM" id="SSF52091">
    <property type="entry name" value="SpoIIaa-like"/>
    <property type="match status" value="1"/>
</dbReference>
<keyword evidence="3" id="KW-1185">Reference proteome</keyword>
<dbReference type="InterPro" id="IPR002645">
    <property type="entry name" value="STAS_dom"/>
</dbReference>
<organism evidence="2 3">
    <name type="scientific">Marinobacterium zhoushanense</name>
    <dbReference type="NCBI Taxonomy" id="1679163"/>
    <lineage>
        <taxon>Bacteria</taxon>
        <taxon>Pseudomonadati</taxon>
        <taxon>Pseudomonadota</taxon>
        <taxon>Gammaproteobacteria</taxon>
        <taxon>Oceanospirillales</taxon>
        <taxon>Oceanospirillaceae</taxon>
        <taxon>Marinobacterium</taxon>
    </lineage>
</organism>
<name>A0ABQ1K1S1_9GAMM</name>
<dbReference type="CDD" id="cd07043">
    <property type="entry name" value="STAS_anti-anti-sigma_factors"/>
    <property type="match status" value="1"/>
</dbReference>
<dbReference type="PROSITE" id="PS50801">
    <property type="entry name" value="STAS"/>
    <property type="match status" value="1"/>
</dbReference>
<evidence type="ECO:0000259" key="1">
    <source>
        <dbReference type="PROSITE" id="PS50801"/>
    </source>
</evidence>
<sequence length="98" mass="10405">MTKVEQSSPGVIALSGELLFGTIMAVRAEVEALLSKQTERCQLDFSQVTRVDSSALALWLACCRLAARNSLELSAINIPSDLDAIADLVGLDGALRDA</sequence>
<protein>
    <recommendedName>
        <fullName evidence="1">STAS domain-containing protein</fullName>
    </recommendedName>
</protein>
<comment type="caution">
    <text evidence="2">The sequence shown here is derived from an EMBL/GenBank/DDBJ whole genome shotgun (WGS) entry which is preliminary data.</text>
</comment>
<dbReference type="InterPro" id="IPR058548">
    <property type="entry name" value="MlaB-like_STAS"/>
</dbReference>
<reference evidence="3" key="1">
    <citation type="journal article" date="2019" name="Int. J. Syst. Evol. Microbiol.">
        <title>The Global Catalogue of Microorganisms (GCM) 10K type strain sequencing project: providing services to taxonomists for standard genome sequencing and annotation.</title>
        <authorList>
            <consortium name="The Broad Institute Genomics Platform"/>
            <consortium name="The Broad Institute Genome Sequencing Center for Infectious Disease"/>
            <person name="Wu L."/>
            <person name="Ma J."/>
        </authorList>
    </citation>
    <scope>NUCLEOTIDE SEQUENCE [LARGE SCALE GENOMIC DNA]</scope>
    <source>
        <strain evidence="3">CGMCC 1.15341</strain>
    </source>
</reference>
<dbReference type="Gene3D" id="3.30.750.24">
    <property type="entry name" value="STAS domain"/>
    <property type="match status" value="1"/>
</dbReference>
<feature type="domain" description="STAS" evidence="1">
    <location>
        <begin position="11"/>
        <end position="98"/>
    </location>
</feature>
<dbReference type="EMBL" id="BMIJ01000001">
    <property type="protein sequence ID" value="GGB83539.1"/>
    <property type="molecule type" value="Genomic_DNA"/>
</dbReference>
<gene>
    <name evidence="2" type="ORF">GCM10011352_06730</name>
</gene>
<dbReference type="RefSeq" id="WP_188745672.1">
    <property type="nucleotide sequence ID" value="NZ_BMIJ01000001.1"/>
</dbReference>
<dbReference type="Pfam" id="PF13466">
    <property type="entry name" value="STAS_2"/>
    <property type="match status" value="1"/>
</dbReference>
<evidence type="ECO:0000313" key="2">
    <source>
        <dbReference type="EMBL" id="GGB83539.1"/>
    </source>
</evidence>
<dbReference type="InterPro" id="IPR036513">
    <property type="entry name" value="STAS_dom_sf"/>
</dbReference>
<accession>A0ABQ1K1S1</accession>